<evidence type="ECO:0000313" key="3">
    <source>
        <dbReference type="Proteomes" id="UP000007800"/>
    </source>
</evidence>
<dbReference type="AlphaFoldDB" id="C5KRL1"/>
<dbReference type="InterPro" id="IPR043128">
    <property type="entry name" value="Rev_trsase/Diguanyl_cyclase"/>
</dbReference>
<dbReference type="InterPro" id="IPR051320">
    <property type="entry name" value="Viral_Replic_Matur_Polypro"/>
</dbReference>
<dbReference type="InterPro" id="IPR008042">
    <property type="entry name" value="Retrotrans_Pao"/>
</dbReference>
<gene>
    <name evidence="2" type="ORF">Pmar_PMAR015039</name>
</gene>
<protein>
    <recommendedName>
        <fullName evidence="1">Reverse transcriptase domain-containing protein</fullName>
    </recommendedName>
</protein>
<keyword evidence="3" id="KW-1185">Reference proteome</keyword>
<organism evidence="3">
    <name type="scientific">Perkinsus marinus (strain ATCC 50983 / TXsc)</name>
    <dbReference type="NCBI Taxonomy" id="423536"/>
    <lineage>
        <taxon>Eukaryota</taxon>
        <taxon>Sar</taxon>
        <taxon>Alveolata</taxon>
        <taxon>Perkinsozoa</taxon>
        <taxon>Perkinsea</taxon>
        <taxon>Perkinsida</taxon>
        <taxon>Perkinsidae</taxon>
        <taxon>Perkinsus</taxon>
    </lineage>
</organism>
<dbReference type="OrthoDB" id="443311at2759"/>
<dbReference type="RefSeq" id="XP_002781078.1">
    <property type="nucleotide sequence ID" value="XM_002781032.1"/>
</dbReference>
<dbReference type="InterPro" id="IPR000477">
    <property type="entry name" value="RT_dom"/>
</dbReference>
<accession>C5KRL1</accession>
<dbReference type="SUPFAM" id="SSF56672">
    <property type="entry name" value="DNA/RNA polymerases"/>
    <property type="match status" value="1"/>
</dbReference>
<dbReference type="GeneID" id="9055826"/>
<name>C5KRL1_PERM5</name>
<dbReference type="PANTHER" id="PTHR33064:SF37">
    <property type="entry name" value="RIBONUCLEASE H"/>
    <property type="match status" value="1"/>
</dbReference>
<dbReference type="Pfam" id="PF05380">
    <property type="entry name" value="Peptidase_A17"/>
    <property type="match status" value="1"/>
</dbReference>
<reference evidence="2 3" key="1">
    <citation type="submission" date="2008-07" db="EMBL/GenBank/DDBJ databases">
        <authorList>
            <person name="El-Sayed N."/>
            <person name="Caler E."/>
            <person name="Inman J."/>
            <person name="Amedeo P."/>
            <person name="Hass B."/>
            <person name="Wortman J."/>
        </authorList>
    </citation>
    <scope>NUCLEOTIDE SEQUENCE [LARGE SCALE GENOMIC DNA]</scope>
    <source>
        <strain evidence="3">ATCC 50983 / TXsc</strain>
    </source>
</reference>
<dbReference type="Pfam" id="PF00078">
    <property type="entry name" value="RVT_1"/>
    <property type="match status" value="1"/>
</dbReference>
<evidence type="ECO:0000259" key="1">
    <source>
        <dbReference type="Pfam" id="PF00078"/>
    </source>
</evidence>
<dbReference type="Gene3D" id="3.30.70.270">
    <property type="match status" value="1"/>
</dbReference>
<dbReference type="Proteomes" id="UP000007800">
    <property type="component" value="Unassembled WGS sequence"/>
</dbReference>
<proteinExistence type="predicted"/>
<dbReference type="InterPro" id="IPR043502">
    <property type="entry name" value="DNA/RNA_pol_sf"/>
</dbReference>
<evidence type="ECO:0000313" key="2">
    <source>
        <dbReference type="EMBL" id="EER12873.1"/>
    </source>
</evidence>
<sequence>MGLVCGVSLDQEALVHHLQDEYDDGDEDLREFRRKAVAGEPTFTDSLEVVEDPVEGRYMVSLPWKGQERPKRNFGQACARAKALERTLTDDQNIKVQEELDNMLQKGWIKAIDPQKVRHFAPLRPVFRDTSTTTSTRVTVDGREINQYLRVGSVDGQLLISEILMAWRAQPHVINLDLTRAFNAVKLHPSAGEWLAFVAYGATYTWSRLPFGLCCSPAGLFQCIHIALDGLLKEDRRNISIYVDDISIRGSTILTTKRREKEVIQRLKSKGFDFQQQKRVSSITDQDQVKNLGYIWDVGADTVIQRLPNMDVNQRSITKRQAVGYYCRWYDALGIFSNVSIAARLNASKIFQEVKCWEDNISEQHAVDLQKWYQQVQSQQWCIPRCVSTKKLMVFADASISAWASEIFGEPYGSTDKQASLVKYLGSAGVFSAASTRWSVPKKELYALFKAVQLVEKVRSANKKVDLGLPTAEENTEEWPGFVFFVDSAITVWRLRRSKSTAIRKRLSKTETSWLDYIVEVCVRLNAEVIHIASEQNLADGASRGRLEGSVSITMEQVQIWRSGGTLVSYKPATTVEGDKTTFDYDELLGLACSIDELTTGDEEVELLRPDHPFGGALAFRQEVEDHQRRSVYITALRCLLEKKPLPSGCPIPSEVLKRQLPLYEVRDGIVLRTVRNSTEGDIIKQALLDPSSGSILINKIIDNVHLRSGHLGRDKLSQVGGFSYFDMQ</sequence>
<feature type="domain" description="Reverse transcriptase" evidence="1">
    <location>
        <begin position="124"/>
        <end position="295"/>
    </location>
</feature>
<dbReference type="PANTHER" id="PTHR33064">
    <property type="entry name" value="POL PROTEIN"/>
    <property type="match status" value="1"/>
</dbReference>
<dbReference type="EMBL" id="GG675846">
    <property type="protein sequence ID" value="EER12873.1"/>
    <property type="molecule type" value="Genomic_DNA"/>
</dbReference>
<dbReference type="InParanoid" id="C5KRL1"/>
<dbReference type="Gene3D" id="3.10.10.10">
    <property type="entry name" value="HIV Type 1 Reverse Transcriptase, subunit A, domain 1"/>
    <property type="match status" value="1"/>
</dbReference>